<dbReference type="Proteomes" id="UP001074446">
    <property type="component" value="Unassembled WGS sequence"/>
</dbReference>
<organism evidence="2">
    <name type="scientific">Methanobacterium veterum</name>
    <dbReference type="NCBI Taxonomy" id="408577"/>
    <lineage>
        <taxon>Archaea</taxon>
        <taxon>Methanobacteriati</taxon>
        <taxon>Methanobacteriota</taxon>
        <taxon>Methanomada group</taxon>
        <taxon>Methanobacteria</taxon>
        <taxon>Methanobacteriales</taxon>
        <taxon>Methanobacteriaceae</taxon>
        <taxon>Methanobacterium</taxon>
    </lineage>
</organism>
<feature type="transmembrane region" description="Helical" evidence="1">
    <location>
        <begin position="342"/>
        <end position="360"/>
    </location>
</feature>
<proteinExistence type="predicted"/>
<evidence type="ECO:0000256" key="1">
    <source>
        <dbReference type="SAM" id="Phobius"/>
    </source>
</evidence>
<feature type="transmembrane region" description="Helical" evidence="1">
    <location>
        <begin position="69"/>
        <end position="99"/>
    </location>
</feature>
<keyword evidence="1" id="KW-0812">Transmembrane</keyword>
<gene>
    <name evidence="2" type="ORF">O3H35_13490</name>
</gene>
<comment type="caution">
    <text evidence="2">The sequence shown here is derived from an EMBL/GenBank/DDBJ whole genome shotgun (WGS) entry which is preliminary data.</text>
</comment>
<feature type="transmembrane region" description="Helical" evidence="1">
    <location>
        <begin position="160"/>
        <end position="179"/>
    </location>
</feature>
<accession>A0A9E5A307</accession>
<feature type="transmembrane region" description="Helical" evidence="1">
    <location>
        <begin position="12"/>
        <end position="33"/>
    </location>
</feature>
<feature type="transmembrane region" description="Helical" evidence="1">
    <location>
        <begin position="312"/>
        <end position="330"/>
    </location>
</feature>
<dbReference type="RefSeq" id="WP_269221207.1">
    <property type="nucleotide sequence ID" value="NZ_JAPVES010000030.1"/>
</dbReference>
<reference evidence="2" key="1">
    <citation type="submission" date="2022-12" db="EMBL/GenBank/DDBJ databases">
        <title>Reclassification of two methanogenic archaea species isolated from the Kolyma lowland permafrost.</title>
        <authorList>
            <person name="Trubitsyn V.E."/>
            <person name="Rivkina E.M."/>
            <person name="Shcherbakova V.A."/>
        </authorList>
    </citation>
    <scope>NUCLEOTIDE SEQUENCE</scope>
    <source>
        <strain evidence="2">MK4</strain>
    </source>
</reference>
<keyword evidence="1" id="KW-0472">Membrane</keyword>
<feature type="transmembrane region" description="Helical" evidence="1">
    <location>
        <begin position="39"/>
        <end position="57"/>
    </location>
</feature>
<dbReference type="AlphaFoldDB" id="A0A9E5A307"/>
<keyword evidence="1" id="KW-1133">Transmembrane helix</keyword>
<dbReference type="EMBL" id="JAPVES010000030">
    <property type="protein sequence ID" value="MCZ3373657.1"/>
    <property type="molecule type" value="Genomic_DNA"/>
</dbReference>
<sequence>MGDYGNAISAYWSPLISWLLIPFLVYGINPVYVLFSTKVLALIIGFFTLLGIGKLSYKFEMNNTIRTVILFSAVPVVLYFAYSVITPDLLLVCILVYYFNIIFDSEYPNKLSNGLLCGLLGALAYLSKSYAFPFFIAHFTLFNIIHYFKNIQNRKKVLKNLFIGFAVFFVISGIWIGLISQKEGEITYSTSGEFNHNLVGPESKGWGMTHYLGEVTSDGSLTPSADVKSWSPFESWSNFKHQLKLIYTNTIDTISIYKSFSYFSLIILFVYLMFFLKPFKKILKDNRIYPILTVIIFSVGYLPILVEERYLWAVYILLFLMGGYLVNELFKHSFFTTRRKSIILLVFALSFIWMPVSFLSENINLDKEIYNMANFIEDQYSIHGNIAVNQDNKKIAVTYLSYYLGTTYLGQTNNTSSSQLQEQLKKYNVDFYIVWGDNNSVLNGYAEVTNGKINALKIYSINDKVQVEN</sequence>
<feature type="transmembrane region" description="Helical" evidence="1">
    <location>
        <begin position="288"/>
        <end position="306"/>
    </location>
</feature>
<name>A0A9E5A307_9EURY</name>
<evidence type="ECO:0008006" key="3">
    <source>
        <dbReference type="Google" id="ProtNLM"/>
    </source>
</evidence>
<feature type="transmembrane region" description="Helical" evidence="1">
    <location>
        <begin position="259"/>
        <end position="276"/>
    </location>
</feature>
<protein>
    <recommendedName>
        <fullName evidence="3">Glycosyltransferase RgtA/B/C/D-like domain-containing protein</fullName>
    </recommendedName>
</protein>
<evidence type="ECO:0000313" key="2">
    <source>
        <dbReference type="EMBL" id="MCZ3373657.1"/>
    </source>
</evidence>